<name>A0A6L2MEP4_TANCI</name>
<reference evidence="1" key="1">
    <citation type="journal article" date="2019" name="Sci. Rep.">
        <title>Draft genome of Tanacetum cinerariifolium, the natural source of mosquito coil.</title>
        <authorList>
            <person name="Yamashiro T."/>
            <person name="Shiraishi A."/>
            <person name="Satake H."/>
            <person name="Nakayama K."/>
        </authorList>
    </citation>
    <scope>NUCLEOTIDE SEQUENCE</scope>
</reference>
<evidence type="ECO:0000313" key="1">
    <source>
        <dbReference type="EMBL" id="GEU72431.1"/>
    </source>
</evidence>
<gene>
    <name evidence="1" type="ORF">Tci_044409</name>
</gene>
<dbReference type="EMBL" id="BKCJ010006492">
    <property type="protein sequence ID" value="GEU72431.1"/>
    <property type="molecule type" value="Genomic_DNA"/>
</dbReference>
<comment type="caution">
    <text evidence="1">The sequence shown here is derived from an EMBL/GenBank/DDBJ whole genome shotgun (WGS) entry which is preliminary data.</text>
</comment>
<accession>A0A6L2MEP4</accession>
<proteinExistence type="predicted"/>
<protein>
    <submittedName>
        <fullName evidence="1">Uncharacterized protein</fullName>
    </submittedName>
</protein>
<sequence length="120" mass="13394">MTSGREITPPLGFSKIPMTTTMFAATNPENTPMAYRASTSTNLNPVISPAFVEANFEALDEDYDEEREIEPRPEPTRAATLPLRVASPRIYRWGKEKWGSKELRVKKKVGLKGILKGEGL</sequence>
<organism evidence="1">
    <name type="scientific">Tanacetum cinerariifolium</name>
    <name type="common">Dalmatian daisy</name>
    <name type="synonym">Chrysanthemum cinerariifolium</name>
    <dbReference type="NCBI Taxonomy" id="118510"/>
    <lineage>
        <taxon>Eukaryota</taxon>
        <taxon>Viridiplantae</taxon>
        <taxon>Streptophyta</taxon>
        <taxon>Embryophyta</taxon>
        <taxon>Tracheophyta</taxon>
        <taxon>Spermatophyta</taxon>
        <taxon>Magnoliopsida</taxon>
        <taxon>eudicotyledons</taxon>
        <taxon>Gunneridae</taxon>
        <taxon>Pentapetalae</taxon>
        <taxon>asterids</taxon>
        <taxon>campanulids</taxon>
        <taxon>Asterales</taxon>
        <taxon>Asteraceae</taxon>
        <taxon>Asteroideae</taxon>
        <taxon>Anthemideae</taxon>
        <taxon>Anthemidinae</taxon>
        <taxon>Tanacetum</taxon>
    </lineage>
</organism>
<dbReference type="AlphaFoldDB" id="A0A6L2MEP4"/>